<feature type="chain" id="PRO_5021838236" evidence="1">
    <location>
        <begin position="25"/>
        <end position="234"/>
    </location>
</feature>
<protein>
    <submittedName>
        <fullName evidence="2">Polar amino acid transport system substrate-binding protein</fullName>
    </submittedName>
</protein>
<keyword evidence="3" id="KW-1185">Reference proteome</keyword>
<name>A0A562SXG4_9HYPH</name>
<gene>
    <name evidence="2" type="ORF">JM93_02696</name>
</gene>
<dbReference type="RefSeq" id="WP_145344093.1">
    <property type="nucleotide sequence ID" value="NZ_SMLY01000083.1"/>
</dbReference>
<evidence type="ECO:0000313" key="2">
    <source>
        <dbReference type="EMBL" id="TWI85989.1"/>
    </source>
</evidence>
<keyword evidence="1" id="KW-0732">Signal</keyword>
<dbReference type="PANTHER" id="PTHR35936:SF25">
    <property type="entry name" value="ABC TRANSPORTER SUBSTRATE-BINDING PROTEIN"/>
    <property type="match status" value="1"/>
</dbReference>
<comment type="caution">
    <text evidence="2">The sequence shown here is derived from an EMBL/GenBank/DDBJ whole genome shotgun (WGS) entry which is preliminary data.</text>
</comment>
<dbReference type="Gene3D" id="3.40.190.10">
    <property type="entry name" value="Periplasmic binding protein-like II"/>
    <property type="match status" value="2"/>
</dbReference>
<sequence length="234" mass="25656">MNFFKSLAAGAFAIGAMVSFSAHADTVKLAVGEWAPYVGSELEGNGLHSQKVAEVFTSGGHEVAYDYSTWNRALELTKRGDMVATFPWSHTEEREADFIYPKTPIEEQKDVVFYRKDKFPDGLTITSLDDIAAQGLKVVGITGYWYNTPLADAGVDIHEVASDDLAWKFLEGGRADVFIENEVVGNLMKDKLFGDGASELAATDALRTVPMYIMFSKAHPDGAKLAEMWDANAK</sequence>
<dbReference type="PANTHER" id="PTHR35936">
    <property type="entry name" value="MEMBRANE-BOUND LYTIC MUREIN TRANSGLYCOSYLASE F"/>
    <property type="match status" value="1"/>
</dbReference>
<accession>A0A562SXG4</accession>
<dbReference type="OrthoDB" id="8477926at2"/>
<organism evidence="2 3">
    <name type="scientific">Roseibium hamelinense</name>
    <dbReference type="NCBI Taxonomy" id="150831"/>
    <lineage>
        <taxon>Bacteria</taxon>
        <taxon>Pseudomonadati</taxon>
        <taxon>Pseudomonadota</taxon>
        <taxon>Alphaproteobacteria</taxon>
        <taxon>Hyphomicrobiales</taxon>
        <taxon>Stappiaceae</taxon>
        <taxon>Roseibium</taxon>
    </lineage>
</organism>
<dbReference type="SUPFAM" id="SSF53850">
    <property type="entry name" value="Periplasmic binding protein-like II"/>
    <property type="match status" value="1"/>
</dbReference>
<evidence type="ECO:0000313" key="3">
    <source>
        <dbReference type="Proteomes" id="UP000320593"/>
    </source>
</evidence>
<evidence type="ECO:0000256" key="1">
    <source>
        <dbReference type="SAM" id="SignalP"/>
    </source>
</evidence>
<reference evidence="2 3" key="1">
    <citation type="submission" date="2019-07" db="EMBL/GenBank/DDBJ databases">
        <title>Genomic Encyclopedia of Archaeal and Bacterial Type Strains, Phase II (KMG-II): from individual species to whole genera.</title>
        <authorList>
            <person name="Goeker M."/>
        </authorList>
    </citation>
    <scope>NUCLEOTIDE SEQUENCE [LARGE SCALE GENOMIC DNA]</scope>
    <source>
        <strain evidence="2 3">ATCC BAA-252</strain>
    </source>
</reference>
<proteinExistence type="predicted"/>
<feature type="signal peptide" evidence="1">
    <location>
        <begin position="1"/>
        <end position="24"/>
    </location>
</feature>
<dbReference type="EMBL" id="VLLF01000006">
    <property type="protein sequence ID" value="TWI85989.1"/>
    <property type="molecule type" value="Genomic_DNA"/>
</dbReference>
<dbReference type="Proteomes" id="UP000320593">
    <property type="component" value="Unassembled WGS sequence"/>
</dbReference>
<dbReference type="AlphaFoldDB" id="A0A562SXG4"/>